<dbReference type="EMBL" id="CM020618">
    <property type="protein sequence ID" value="KAK1859801.1"/>
    <property type="molecule type" value="Genomic_DNA"/>
</dbReference>
<keyword evidence="2" id="KW-1185">Reference proteome</keyword>
<gene>
    <name evidence="1" type="ORF">I4F81_002395</name>
</gene>
<protein>
    <submittedName>
        <fullName evidence="1">Uncharacterized protein</fullName>
    </submittedName>
</protein>
<reference evidence="1" key="1">
    <citation type="submission" date="2019-11" db="EMBL/GenBank/DDBJ databases">
        <title>Nori genome reveals adaptations in red seaweeds to the harsh intertidal environment.</title>
        <authorList>
            <person name="Wang D."/>
            <person name="Mao Y."/>
        </authorList>
    </citation>
    <scope>NUCLEOTIDE SEQUENCE</scope>
    <source>
        <tissue evidence="1">Gametophyte</tissue>
    </source>
</reference>
<name>A0ACC3BPB0_PYRYE</name>
<organism evidence="1 2">
    <name type="scientific">Pyropia yezoensis</name>
    <name type="common">Susabi-nori</name>
    <name type="synonym">Porphyra yezoensis</name>
    <dbReference type="NCBI Taxonomy" id="2788"/>
    <lineage>
        <taxon>Eukaryota</taxon>
        <taxon>Rhodophyta</taxon>
        <taxon>Bangiophyceae</taxon>
        <taxon>Bangiales</taxon>
        <taxon>Bangiaceae</taxon>
        <taxon>Pyropia</taxon>
    </lineage>
</organism>
<comment type="caution">
    <text evidence="1">The sequence shown here is derived from an EMBL/GenBank/DDBJ whole genome shotgun (WGS) entry which is preliminary data.</text>
</comment>
<accession>A0ACC3BPB0</accession>
<evidence type="ECO:0000313" key="1">
    <source>
        <dbReference type="EMBL" id="KAK1859801.1"/>
    </source>
</evidence>
<proteinExistence type="predicted"/>
<sequence length="474" mass="49866">MATDSQRPRHCCSGLARRWDRRGAGGLPRERRRWGAPSWAWRWQSWWPSPVQNIRAGEARAVCLRRHRQCPLHALVPVTRAVLPSAPTCCRRSTPPHARPTPALLITHSVIMAAFVITGSTFTTAGAPTRGAFAGAAVSPRQLGALRPSAVAPPRMVAYSLDKYNKLSGGDAAPPAVAGPQGMSGSYRAYLDSVKASKGESYRTPRRTAAGGPSPAYSTSALLAGGSPFFYLQGAATAAKFGKGGDATADVVPGGRTGAAADKYMAQCVRSQYKATAVSTGVYTPACTEGTVKGAADASRVAALSAAFRAGQRSSAQKYGDYYEARRQATLGTHGCSYEEALVSSYPRVAAAMVMGQAEATRSCVRYGMPSSTAETYMAASVDRQMKARAVATGVYSPACTDGGVSGEAETKRVAALATRFRAGHLPATARAQAAYDAAAYARLHFGHGCGYEEAAFERYPAVAAAMRPSTARY</sequence>
<evidence type="ECO:0000313" key="2">
    <source>
        <dbReference type="Proteomes" id="UP000798662"/>
    </source>
</evidence>
<dbReference type="Proteomes" id="UP000798662">
    <property type="component" value="Chromosome 1"/>
</dbReference>